<keyword evidence="3 4" id="KW-0418">Kinase</keyword>
<accession>A0A425XYH3</accession>
<dbReference type="InterPro" id="IPR036129">
    <property type="entry name" value="Glycerate_kinase_sf"/>
</dbReference>
<dbReference type="PANTHER" id="PTHR21599">
    <property type="entry name" value="GLYCERATE KINASE"/>
    <property type="match status" value="1"/>
</dbReference>
<gene>
    <name evidence="5" type="ORF">DWB61_13445</name>
</gene>
<dbReference type="GO" id="GO:0008887">
    <property type="term" value="F:glycerate kinase activity"/>
    <property type="evidence" value="ECO:0007669"/>
    <property type="project" value="UniProtKB-UniRule"/>
</dbReference>
<dbReference type="PIRSF" id="PIRSF006078">
    <property type="entry name" value="GlxK"/>
    <property type="match status" value="1"/>
</dbReference>
<name>A0A425XYH3_9BACT</name>
<comment type="similarity">
    <text evidence="1 4">Belongs to the glycerate kinase type-1 family.</text>
</comment>
<dbReference type="InterPro" id="IPR018193">
    <property type="entry name" value="Glyc_kinase_flavodox-like_fold"/>
</dbReference>
<dbReference type="InterPro" id="IPR004381">
    <property type="entry name" value="Glycerate_kinase"/>
</dbReference>
<dbReference type="Gene3D" id="3.40.50.10350">
    <property type="entry name" value="Glycerate kinase, domain 1"/>
    <property type="match status" value="1"/>
</dbReference>
<dbReference type="RefSeq" id="WP_125031404.1">
    <property type="nucleotide sequence ID" value="NZ_JAPXVP010000013.1"/>
</dbReference>
<proteinExistence type="inferred from homology"/>
<dbReference type="SUPFAM" id="SSF110738">
    <property type="entry name" value="Glycerate kinase I"/>
    <property type="match status" value="1"/>
</dbReference>
<keyword evidence="6" id="KW-1185">Reference proteome</keyword>
<dbReference type="OrthoDB" id="9774290at2"/>
<dbReference type="InterPro" id="IPR018197">
    <property type="entry name" value="Glycerate_kinase_RE-like"/>
</dbReference>
<evidence type="ECO:0000256" key="1">
    <source>
        <dbReference type="ARBA" id="ARBA00006284"/>
    </source>
</evidence>
<comment type="caution">
    <text evidence="5">The sequence shown here is derived from an EMBL/GenBank/DDBJ whole genome shotgun (WGS) entry which is preliminary data.</text>
</comment>
<evidence type="ECO:0000313" key="5">
    <source>
        <dbReference type="EMBL" id="RRG20040.1"/>
    </source>
</evidence>
<dbReference type="NCBIfam" id="TIGR00045">
    <property type="entry name" value="glycerate kinase"/>
    <property type="match status" value="1"/>
</dbReference>
<protein>
    <submittedName>
        <fullName evidence="5">Glycerate kinase</fullName>
    </submittedName>
</protein>
<sequence>MNILIAPNAFKGSLSALEVAEIIQSNLLKINPKLNCKCLPIADGGDGTFDVLSDYYLGAAHTFSTTDLLNRKINAPIFLTENSTAIIELSHVAGLSLLKPSEYDPLNTHTFGVGDLIRSALDLNCTKIILAIGGSGTLDMGFGALRALGFRFLDKDGNELSGGGGFLKRIVDIDSEKFDARLLQVDFQIACDVENPLLGEFGAAHIFGKQKGASEEEIIQLHQNHQDFAQLIKKQFHIDISKIKHGGAAGGIAAGFYALCGAKLRSGSELIFDCLNMDDALESCDILITGEGRIDSQSSFGKAPYVLAQKAKLMRKRVIAFCGSYESLINSPFDQVFPIKKDCQTLNEAITFAKNNLADAILYNSFLL</sequence>
<dbReference type="AlphaFoldDB" id="A0A425XYH3"/>
<organism evidence="5 6">
    <name type="scientific">Ancylomarina euxinus</name>
    <dbReference type="NCBI Taxonomy" id="2283627"/>
    <lineage>
        <taxon>Bacteria</taxon>
        <taxon>Pseudomonadati</taxon>
        <taxon>Bacteroidota</taxon>
        <taxon>Bacteroidia</taxon>
        <taxon>Marinilabiliales</taxon>
        <taxon>Marinifilaceae</taxon>
        <taxon>Ancylomarina</taxon>
    </lineage>
</organism>
<reference evidence="5 6" key="1">
    <citation type="submission" date="2018-07" db="EMBL/GenBank/DDBJ databases">
        <title>Draft genome sequence of Ancylomarina sp. M1P.</title>
        <authorList>
            <person name="Yadav S."/>
            <person name="Villanueva L."/>
            <person name="Damste J.S.S."/>
        </authorList>
    </citation>
    <scope>NUCLEOTIDE SEQUENCE [LARGE SCALE GENOMIC DNA]</scope>
    <source>
        <strain evidence="5 6">M1P</strain>
    </source>
</reference>
<evidence type="ECO:0000256" key="4">
    <source>
        <dbReference type="PIRNR" id="PIRNR006078"/>
    </source>
</evidence>
<evidence type="ECO:0000313" key="6">
    <source>
        <dbReference type="Proteomes" id="UP000285794"/>
    </source>
</evidence>
<keyword evidence="2 4" id="KW-0808">Transferase</keyword>
<dbReference type="EMBL" id="QQWG01000015">
    <property type="protein sequence ID" value="RRG20040.1"/>
    <property type="molecule type" value="Genomic_DNA"/>
</dbReference>
<dbReference type="Proteomes" id="UP000285794">
    <property type="component" value="Unassembled WGS sequence"/>
</dbReference>
<dbReference type="Pfam" id="PF02595">
    <property type="entry name" value="Gly_kinase"/>
    <property type="match status" value="1"/>
</dbReference>
<evidence type="ECO:0000256" key="2">
    <source>
        <dbReference type="ARBA" id="ARBA00022679"/>
    </source>
</evidence>
<evidence type="ECO:0000256" key="3">
    <source>
        <dbReference type="ARBA" id="ARBA00022777"/>
    </source>
</evidence>
<dbReference type="GO" id="GO:0031388">
    <property type="term" value="P:organic acid phosphorylation"/>
    <property type="evidence" value="ECO:0007669"/>
    <property type="project" value="UniProtKB-UniRule"/>
</dbReference>
<dbReference type="Gene3D" id="3.90.1510.10">
    <property type="entry name" value="Glycerate kinase, domain 2"/>
    <property type="match status" value="1"/>
</dbReference>
<dbReference type="PANTHER" id="PTHR21599:SF0">
    <property type="entry name" value="GLYCERATE KINASE"/>
    <property type="match status" value="1"/>
</dbReference>